<name>A0A7W9KQ82_9PSEU</name>
<dbReference type="InterPro" id="IPR001279">
    <property type="entry name" value="Metallo-B-lactamas"/>
</dbReference>
<proteinExistence type="predicted"/>
<keyword evidence="1" id="KW-0732">Signal</keyword>
<feature type="chain" id="PRO_5031139539" evidence="1">
    <location>
        <begin position="45"/>
        <end position="364"/>
    </location>
</feature>
<dbReference type="Gene3D" id="3.60.15.10">
    <property type="entry name" value="Ribonuclease Z/Hydroxyacylglutathione hydrolase-like"/>
    <property type="match status" value="1"/>
</dbReference>
<dbReference type="PANTHER" id="PTHR42951">
    <property type="entry name" value="METALLO-BETA-LACTAMASE DOMAIN-CONTAINING"/>
    <property type="match status" value="1"/>
</dbReference>
<dbReference type="InterPro" id="IPR036866">
    <property type="entry name" value="RibonucZ/Hydroxyglut_hydro"/>
</dbReference>
<dbReference type="AlphaFoldDB" id="A0A7W9KQ82"/>
<evidence type="ECO:0000256" key="1">
    <source>
        <dbReference type="SAM" id="SignalP"/>
    </source>
</evidence>
<dbReference type="PANTHER" id="PTHR42951:SF4">
    <property type="entry name" value="ACYL-COENZYME A THIOESTERASE MBLAC2"/>
    <property type="match status" value="1"/>
</dbReference>
<dbReference type="SUPFAM" id="SSF56281">
    <property type="entry name" value="Metallo-hydrolase/oxidoreductase"/>
    <property type="match status" value="1"/>
</dbReference>
<accession>A0A7W9KQ82</accession>
<evidence type="ECO:0000313" key="3">
    <source>
        <dbReference type="EMBL" id="MBB5896637.1"/>
    </source>
</evidence>
<keyword evidence="3" id="KW-0378">Hydrolase</keyword>
<organism evidence="3 4">
    <name type="scientific">Kutzneria kofuensis</name>
    <dbReference type="NCBI Taxonomy" id="103725"/>
    <lineage>
        <taxon>Bacteria</taxon>
        <taxon>Bacillati</taxon>
        <taxon>Actinomycetota</taxon>
        <taxon>Actinomycetes</taxon>
        <taxon>Pseudonocardiales</taxon>
        <taxon>Pseudonocardiaceae</taxon>
        <taxon>Kutzneria</taxon>
    </lineage>
</organism>
<dbReference type="Pfam" id="PF00753">
    <property type="entry name" value="Lactamase_B"/>
    <property type="match status" value="1"/>
</dbReference>
<comment type="caution">
    <text evidence="3">The sequence shown here is derived from an EMBL/GenBank/DDBJ whole genome shotgun (WGS) entry which is preliminary data.</text>
</comment>
<evidence type="ECO:0000259" key="2">
    <source>
        <dbReference type="SMART" id="SM00849"/>
    </source>
</evidence>
<feature type="domain" description="Metallo-beta-lactamase" evidence="2">
    <location>
        <begin position="86"/>
        <end position="259"/>
    </location>
</feature>
<dbReference type="InterPro" id="IPR050855">
    <property type="entry name" value="NDM-1-like"/>
</dbReference>
<sequence>MTEEQYRGPAASDRRTFLRRASIAAAAPAVVALVGAGGTATANAAGSTDLPDFAPVPPTSFGPALNSAGYYVGQISGNLYWVTDSSYQAMFLATRDGVVLVDAPPTIGRNIQRAIDSVTKPQGLPSRVTHVVYSHNHADHIGAAGLFGRDVEVIAHTEARRLLRVANDPNRPVPSVTFDDRHVLTVGGERLELVYHGPNHSPDNIFVYAPRQRTLMVVDVIFPGWTPFKNLAESQDVPGWLAAHQTAMDYSWTTLVSGHLGRLGSRQDVVLQQNYVTDLQDSARTALTTLDPTPYFQKYGSTGNSWAIFKTYLDGVARQAADPVVAKYIDKLAAADVFTMDNAASMVNSLRIDAGVLGPFGIHP</sequence>
<dbReference type="RefSeq" id="WP_184868253.1">
    <property type="nucleotide sequence ID" value="NZ_BAAAWY010000016.1"/>
</dbReference>
<keyword evidence="4" id="KW-1185">Reference proteome</keyword>
<feature type="signal peptide" evidence="1">
    <location>
        <begin position="1"/>
        <end position="44"/>
    </location>
</feature>
<dbReference type="GO" id="GO:0016787">
    <property type="term" value="F:hydrolase activity"/>
    <property type="evidence" value="ECO:0007669"/>
    <property type="project" value="UniProtKB-KW"/>
</dbReference>
<dbReference type="SMART" id="SM00849">
    <property type="entry name" value="Lactamase_B"/>
    <property type="match status" value="1"/>
</dbReference>
<gene>
    <name evidence="3" type="ORF">BJ998_007833</name>
</gene>
<dbReference type="Proteomes" id="UP000585638">
    <property type="component" value="Unassembled WGS sequence"/>
</dbReference>
<dbReference type="PROSITE" id="PS51318">
    <property type="entry name" value="TAT"/>
    <property type="match status" value="1"/>
</dbReference>
<dbReference type="EMBL" id="JACHIR010000001">
    <property type="protein sequence ID" value="MBB5896637.1"/>
    <property type="molecule type" value="Genomic_DNA"/>
</dbReference>
<protein>
    <submittedName>
        <fullName evidence="3">Glyoxylase-like metal-dependent hydrolase (Beta-lactamase superfamily II)</fullName>
    </submittedName>
</protein>
<evidence type="ECO:0000313" key="4">
    <source>
        <dbReference type="Proteomes" id="UP000585638"/>
    </source>
</evidence>
<dbReference type="CDD" id="cd16276">
    <property type="entry name" value="metallo-hydrolase-like_MBL-fold"/>
    <property type="match status" value="1"/>
</dbReference>
<dbReference type="InterPro" id="IPR006311">
    <property type="entry name" value="TAT_signal"/>
</dbReference>
<reference evidence="3 4" key="1">
    <citation type="submission" date="2020-08" db="EMBL/GenBank/DDBJ databases">
        <title>Sequencing the genomes of 1000 actinobacteria strains.</title>
        <authorList>
            <person name="Klenk H.-P."/>
        </authorList>
    </citation>
    <scope>NUCLEOTIDE SEQUENCE [LARGE SCALE GENOMIC DNA]</scope>
    <source>
        <strain evidence="3 4">DSM 43851</strain>
    </source>
</reference>